<dbReference type="Proteomes" id="UP000199286">
    <property type="component" value="Unassembled WGS sequence"/>
</dbReference>
<dbReference type="STRING" id="321339.SAMN05444340_1194"/>
<organism evidence="2 3">
    <name type="scientific">Citreimonas salinaria</name>
    <dbReference type="NCBI Taxonomy" id="321339"/>
    <lineage>
        <taxon>Bacteria</taxon>
        <taxon>Pseudomonadati</taxon>
        <taxon>Pseudomonadota</taxon>
        <taxon>Alphaproteobacteria</taxon>
        <taxon>Rhodobacterales</taxon>
        <taxon>Roseobacteraceae</taxon>
        <taxon>Citreimonas</taxon>
    </lineage>
</organism>
<name>A0A1H3MYH0_9RHOB</name>
<protein>
    <submittedName>
        <fullName evidence="2">Uncharacterized protein</fullName>
    </submittedName>
</protein>
<evidence type="ECO:0000313" key="2">
    <source>
        <dbReference type="EMBL" id="SDY81019.1"/>
    </source>
</evidence>
<accession>A0A1H3MYH0</accession>
<gene>
    <name evidence="2" type="ORF">SAMN05444340_1194</name>
</gene>
<dbReference type="EMBL" id="FNPF01000019">
    <property type="protein sequence ID" value="SDY81019.1"/>
    <property type="molecule type" value="Genomic_DNA"/>
</dbReference>
<evidence type="ECO:0000313" key="3">
    <source>
        <dbReference type="Proteomes" id="UP000199286"/>
    </source>
</evidence>
<proteinExistence type="predicted"/>
<reference evidence="2 3" key="1">
    <citation type="submission" date="2016-10" db="EMBL/GenBank/DDBJ databases">
        <authorList>
            <person name="de Groot N.N."/>
        </authorList>
    </citation>
    <scope>NUCLEOTIDE SEQUENCE [LARGE SCALE GENOMIC DNA]</scope>
    <source>
        <strain evidence="2 3">DSM 26880</strain>
    </source>
</reference>
<feature type="chain" id="PRO_5011736711" evidence="1">
    <location>
        <begin position="25"/>
        <end position="79"/>
    </location>
</feature>
<keyword evidence="1" id="KW-0732">Signal</keyword>
<keyword evidence="3" id="KW-1185">Reference proteome</keyword>
<dbReference type="RefSeq" id="WP_089885371.1">
    <property type="nucleotide sequence ID" value="NZ_FNPF01000019.1"/>
</dbReference>
<feature type="signal peptide" evidence="1">
    <location>
        <begin position="1"/>
        <end position="24"/>
    </location>
</feature>
<evidence type="ECO:0000256" key="1">
    <source>
        <dbReference type="SAM" id="SignalP"/>
    </source>
</evidence>
<sequence>MTFNPHATLAAGGAVLMLSSMAQAQQNAGDDAAADLTARIIVLEFAGSQITTTDDLIPGALFGSRGTGGGPARTGPTFR</sequence>
<dbReference type="AlphaFoldDB" id="A0A1H3MYH0"/>